<dbReference type="GO" id="GO:0016747">
    <property type="term" value="F:acyltransferase activity, transferring groups other than amino-acyl groups"/>
    <property type="evidence" value="ECO:0007669"/>
    <property type="project" value="InterPro"/>
</dbReference>
<dbReference type="SUPFAM" id="SSF55729">
    <property type="entry name" value="Acyl-CoA N-acyltransferases (Nat)"/>
    <property type="match status" value="1"/>
</dbReference>
<dbReference type="AlphaFoldDB" id="A0A2P6MG63"/>
<keyword evidence="2" id="KW-0808">Transferase</keyword>
<dbReference type="InterPro" id="IPR016181">
    <property type="entry name" value="Acyl_CoA_acyltransferase"/>
</dbReference>
<evidence type="ECO:0000259" key="1">
    <source>
        <dbReference type="PROSITE" id="PS51186"/>
    </source>
</evidence>
<organism evidence="2 3">
    <name type="scientific">Alkalicoccus urumqiensis</name>
    <name type="common">Bacillus urumqiensis</name>
    <dbReference type="NCBI Taxonomy" id="1548213"/>
    <lineage>
        <taxon>Bacteria</taxon>
        <taxon>Bacillati</taxon>
        <taxon>Bacillota</taxon>
        <taxon>Bacilli</taxon>
        <taxon>Bacillales</taxon>
        <taxon>Bacillaceae</taxon>
        <taxon>Alkalicoccus</taxon>
    </lineage>
</organism>
<sequence>MDITMKDLQSEEEIREVYPLMNQLRPHLDEEEYVSLVLEAQAKEGYRLRGLFEEGRLCALIGFQPMITLYYGRFVWVSDLVTDVSRRSEGFGAYLLRDVETWAHDHAFTSVALSSGLEKTEAHRFYEEKAGYSRASFVFRKTDLKEE</sequence>
<dbReference type="InterPro" id="IPR000182">
    <property type="entry name" value="GNAT_dom"/>
</dbReference>
<dbReference type="Proteomes" id="UP000243650">
    <property type="component" value="Unassembled WGS sequence"/>
</dbReference>
<dbReference type="OrthoDB" id="9805924at2"/>
<proteinExistence type="predicted"/>
<evidence type="ECO:0000313" key="3">
    <source>
        <dbReference type="Proteomes" id="UP000243650"/>
    </source>
</evidence>
<evidence type="ECO:0000313" key="2">
    <source>
        <dbReference type="EMBL" id="PRO65285.1"/>
    </source>
</evidence>
<reference evidence="2 3" key="1">
    <citation type="submission" date="2018-03" db="EMBL/GenBank/DDBJ databases">
        <title>Bacillus urumqiensis sp. nov., a moderately haloalkaliphilic bacterium isolated from a salt lake.</title>
        <authorList>
            <person name="Zhao B."/>
            <person name="Liao Z."/>
        </authorList>
    </citation>
    <scope>NUCLEOTIDE SEQUENCE [LARGE SCALE GENOMIC DNA]</scope>
    <source>
        <strain evidence="2 3">BZ-SZ-XJ18</strain>
    </source>
</reference>
<gene>
    <name evidence="2" type="ORF">C6I21_10825</name>
</gene>
<accession>A0A2P6MG63</accession>
<dbReference type="CDD" id="cd04301">
    <property type="entry name" value="NAT_SF"/>
    <property type="match status" value="1"/>
</dbReference>
<feature type="domain" description="N-acetyltransferase" evidence="1">
    <location>
        <begin position="3"/>
        <end position="147"/>
    </location>
</feature>
<keyword evidence="3" id="KW-1185">Reference proteome</keyword>
<name>A0A2P6MG63_ALKUR</name>
<dbReference type="EMBL" id="PVNS01000009">
    <property type="protein sequence ID" value="PRO65285.1"/>
    <property type="molecule type" value="Genomic_DNA"/>
</dbReference>
<dbReference type="PROSITE" id="PS51186">
    <property type="entry name" value="GNAT"/>
    <property type="match status" value="1"/>
</dbReference>
<comment type="caution">
    <text evidence="2">The sequence shown here is derived from an EMBL/GenBank/DDBJ whole genome shotgun (WGS) entry which is preliminary data.</text>
</comment>
<protein>
    <submittedName>
        <fullName evidence="2">GNAT family N-acetyltransferase</fullName>
    </submittedName>
</protein>
<dbReference type="Pfam" id="PF00583">
    <property type="entry name" value="Acetyltransf_1"/>
    <property type="match status" value="1"/>
</dbReference>
<dbReference type="Gene3D" id="3.40.630.30">
    <property type="match status" value="1"/>
</dbReference>